<dbReference type="PROSITE" id="PS50850">
    <property type="entry name" value="MFS"/>
    <property type="match status" value="1"/>
</dbReference>
<evidence type="ECO:0000256" key="2">
    <source>
        <dbReference type="ARBA" id="ARBA00022448"/>
    </source>
</evidence>
<keyword evidence="2" id="KW-0813">Transport</keyword>
<keyword evidence="12" id="KW-1185">Reference proteome</keyword>
<organism evidence="11 12">
    <name type="scientific">Demequina muriae</name>
    <dbReference type="NCBI Taxonomy" id="3051664"/>
    <lineage>
        <taxon>Bacteria</taxon>
        <taxon>Bacillati</taxon>
        <taxon>Actinomycetota</taxon>
        <taxon>Actinomycetes</taxon>
        <taxon>Micrococcales</taxon>
        <taxon>Demequinaceae</taxon>
        <taxon>Demequina</taxon>
    </lineage>
</organism>
<feature type="transmembrane region" description="Helical" evidence="9">
    <location>
        <begin position="247"/>
        <end position="270"/>
    </location>
</feature>
<evidence type="ECO:0000313" key="12">
    <source>
        <dbReference type="Proteomes" id="UP001172708"/>
    </source>
</evidence>
<evidence type="ECO:0000256" key="3">
    <source>
        <dbReference type="ARBA" id="ARBA00022475"/>
    </source>
</evidence>
<dbReference type="SUPFAM" id="SSF103473">
    <property type="entry name" value="MFS general substrate transporter"/>
    <property type="match status" value="1"/>
</dbReference>
<dbReference type="EMBL" id="JAUHQA010000001">
    <property type="protein sequence ID" value="MDN4479798.1"/>
    <property type="molecule type" value="Genomic_DNA"/>
</dbReference>
<dbReference type="CDD" id="cd06173">
    <property type="entry name" value="MFS_MefA_like"/>
    <property type="match status" value="1"/>
</dbReference>
<evidence type="ECO:0000259" key="10">
    <source>
        <dbReference type="PROSITE" id="PS50850"/>
    </source>
</evidence>
<proteinExistence type="inferred from homology"/>
<dbReference type="Gene3D" id="1.20.1250.20">
    <property type="entry name" value="MFS general substrate transporter like domains"/>
    <property type="match status" value="1"/>
</dbReference>
<dbReference type="Pfam" id="PF07690">
    <property type="entry name" value="MFS_1"/>
    <property type="match status" value="1"/>
</dbReference>
<keyword evidence="4 9" id="KW-0812">Transmembrane</keyword>
<evidence type="ECO:0000256" key="7">
    <source>
        <dbReference type="ARBA" id="ARBA00038075"/>
    </source>
</evidence>
<evidence type="ECO:0000256" key="8">
    <source>
        <dbReference type="ARBA" id="ARBA00040914"/>
    </source>
</evidence>
<reference evidence="11" key="1">
    <citation type="submission" date="2023-06" db="EMBL/GenBank/DDBJ databases">
        <title>Egi l300058.</title>
        <authorList>
            <person name="Gao L."/>
            <person name="Fang B.-Z."/>
            <person name="Li W.-J."/>
        </authorList>
    </citation>
    <scope>NUCLEOTIDE SEQUENCE</scope>
    <source>
        <strain evidence="11">EGI L300058</strain>
    </source>
</reference>
<dbReference type="RefSeq" id="WP_301141010.1">
    <property type="nucleotide sequence ID" value="NZ_JAUHQA010000001.1"/>
</dbReference>
<evidence type="ECO:0000256" key="6">
    <source>
        <dbReference type="ARBA" id="ARBA00023136"/>
    </source>
</evidence>
<sequence>MTQTDVAGQRRRRMVDLAPLRASPAFARLWVGGVVAGIGSQMSIVAVGLQIYEITESTFAVGLVGGIALLPMIIAGLWGGMLADVFDRRRLLIASSLIAWLSVLGLVALSTWDAVLSSGPAGTHAPVWPFYLVTTINAVAATISGATRGSVVGRILPPELISRATALNGIGFGTQLTVGPALAGVLAASIGLPWTFAVDAVLFTVGFLGVWMLPSLPRLGERVEAGWGQVRAGLGFLKRSPNIRMSFIVDIVAMTFGRPYVLFPALGATIVGGGALTVGALTAAGAVGTILVSLFSGPVAHIHRHGIAITRAITVFGGFAVLFGAGTLLMSVVEHDAAAGWSGIYWPALVLLGVAMAGMGASDEVSAIFRQTMIIKAAPDEMRGRLQGIFVVVVTGGPRIGDMYAGILATAVALWCPPLVGGFAIIGLIAVLSRLRRSRDGQRFRDYDDRHPVA</sequence>
<evidence type="ECO:0000256" key="4">
    <source>
        <dbReference type="ARBA" id="ARBA00022692"/>
    </source>
</evidence>
<feature type="transmembrane region" description="Helical" evidence="9">
    <location>
        <begin position="407"/>
        <end position="433"/>
    </location>
</feature>
<feature type="transmembrane region" description="Helical" evidence="9">
    <location>
        <begin position="29"/>
        <end position="52"/>
    </location>
</feature>
<keyword evidence="3" id="KW-1003">Cell membrane</keyword>
<evidence type="ECO:0000313" key="11">
    <source>
        <dbReference type="EMBL" id="MDN4479798.1"/>
    </source>
</evidence>
<accession>A0ABT8GED9</accession>
<dbReference type="InterPro" id="IPR020846">
    <property type="entry name" value="MFS_dom"/>
</dbReference>
<feature type="domain" description="Major facilitator superfamily (MFS) profile" evidence="10">
    <location>
        <begin position="25"/>
        <end position="439"/>
    </location>
</feature>
<feature type="transmembrane region" description="Helical" evidence="9">
    <location>
        <begin position="312"/>
        <end position="332"/>
    </location>
</feature>
<evidence type="ECO:0000256" key="5">
    <source>
        <dbReference type="ARBA" id="ARBA00022989"/>
    </source>
</evidence>
<feature type="transmembrane region" description="Helical" evidence="9">
    <location>
        <begin position="276"/>
        <end position="300"/>
    </location>
</feature>
<feature type="transmembrane region" description="Helical" evidence="9">
    <location>
        <begin position="382"/>
        <end position="401"/>
    </location>
</feature>
<dbReference type="PANTHER" id="PTHR23513">
    <property type="entry name" value="INTEGRAL MEMBRANE EFFLUX PROTEIN-RELATED"/>
    <property type="match status" value="1"/>
</dbReference>
<protein>
    <recommendedName>
        <fullName evidence="8">Multidrug efflux pump Tap</fullName>
    </recommendedName>
</protein>
<comment type="similarity">
    <text evidence="7">Belongs to the major facilitator superfamily. Drug:H(+) antiporter-3 (DHA3) (TC 2.A.1.21) family.</text>
</comment>
<dbReference type="PANTHER" id="PTHR23513:SF9">
    <property type="entry name" value="ENTEROBACTIN EXPORTER ENTS"/>
    <property type="match status" value="1"/>
</dbReference>
<keyword evidence="5 9" id="KW-1133">Transmembrane helix</keyword>
<feature type="transmembrane region" description="Helical" evidence="9">
    <location>
        <begin position="91"/>
        <end position="112"/>
    </location>
</feature>
<comment type="subcellular location">
    <subcellularLocation>
        <location evidence="1">Cell inner membrane</location>
        <topology evidence="1">Multi-pass membrane protein</topology>
    </subcellularLocation>
</comment>
<gene>
    <name evidence="11" type="ORF">QQX02_02510</name>
</gene>
<dbReference type="Proteomes" id="UP001172708">
    <property type="component" value="Unassembled WGS sequence"/>
</dbReference>
<comment type="caution">
    <text evidence="11">The sequence shown here is derived from an EMBL/GenBank/DDBJ whole genome shotgun (WGS) entry which is preliminary data.</text>
</comment>
<name>A0ABT8GED9_9MICO</name>
<feature type="transmembrane region" description="Helical" evidence="9">
    <location>
        <begin position="344"/>
        <end position="361"/>
    </location>
</feature>
<keyword evidence="6 9" id="KW-0472">Membrane</keyword>
<evidence type="ECO:0000256" key="9">
    <source>
        <dbReference type="SAM" id="Phobius"/>
    </source>
</evidence>
<feature type="transmembrane region" description="Helical" evidence="9">
    <location>
        <begin position="127"/>
        <end position="146"/>
    </location>
</feature>
<evidence type="ECO:0000256" key="1">
    <source>
        <dbReference type="ARBA" id="ARBA00004429"/>
    </source>
</evidence>
<dbReference type="InterPro" id="IPR036259">
    <property type="entry name" value="MFS_trans_sf"/>
</dbReference>
<feature type="transmembrane region" description="Helical" evidence="9">
    <location>
        <begin position="58"/>
        <end position="79"/>
    </location>
</feature>
<feature type="transmembrane region" description="Helical" evidence="9">
    <location>
        <begin position="166"/>
        <end position="188"/>
    </location>
</feature>
<feature type="transmembrane region" description="Helical" evidence="9">
    <location>
        <begin position="194"/>
        <end position="213"/>
    </location>
</feature>
<dbReference type="InterPro" id="IPR011701">
    <property type="entry name" value="MFS"/>
</dbReference>